<dbReference type="Proteomes" id="UP001500420">
    <property type="component" value="Unassembled WGS sequence"/>
</dbReference>
<sequence>MSLAERTREAAREHPFLIDALRAGVVNYSAAARFLDVEGEQEAVATALRRFADDLPAFERTERDARVTMERRVGIVDAPSPDALLRLGDVGVGPDGRFTAIAADGEVGADDLGSVSRRLAAAGIGVEAAAAVDGRLTVVVDGGDAADALRLVEAAVEAVPTPPVED</sequence>
<organism evidence="1 2">
    <name type="scientific">Natronoarchaeum mannanilyticum</name>
    <dbReference type="NCBI Taxonomy" id="926360"/>
    <lineage>
        <taxon>Archaea</taxon>
        <taxon>Methanobacteriati</taxon>
        <taxon>Methanobacteriota</taxon>
        <taxon>Stenosarchaea group</taxon>
        <taxon>Halobacteria</taxon>
        <taxon>Halobacteriales</taxon>
        <taxon>Natronoarchaeaceae</taxon>
    </lineage>
</organism>
<evidence type="ECO:0008006" key="3">
    <source>
        <dbReference type="Google" id="ProtNLM"/>
    </source>
</evidence>
<gene>
    <name evidence="1" type="ORF">GCM10009020_22730</name>
</gene>
<comment type="caution">
    <text evidence="1">The sequence shown here is derived from an EMBL/GenBank/DDBJ whole genome shotgun (WGS) entry which is preliminary data.</text>
</comment>
<dbReference type="AlphaFoldDB" id="A0AAV3TAW9"/>
<dbReference type="InterPro" id="IPR055945">
    <property type="entry name" value="DUF7523"/>
</dbReference>
<protein>
    <recommendedName>
        <fullName evidence="3">ACT domain-containing protein</fullName>
    </recommendedName>
</protein>
<evidence type="ECO:0000313" key="1">
    <source>
        <dbReference type="EMBL" id="GAA0674704.1"/>
    </source>
</evidence>
<dbReference type="EMBL" id="BAAADV010000004">
    <property type="protein sequence ID" value="GAA0674704.1"/>
    <property type="molecule type" value="Genomic_DNA"/>
</dbReference>
<dbReference type="RefSeq" id="WP_343774139.1">
    <property type="nucleotide sequence ID" value="NZ_BAAADV010000004.1"/>
</dbReference>
<proteinExistence type="predicted"/>
<dbReference type="Pfam" id="PF24367">
    <property type="entry name" value="DUF7523"/>
    <property type="match status" value="1"/>
</dbReference>
<name>A0AAV3TAW9_9EURY</name>
<accession>A0AAV3TAW9</accession>
<evidence type="ECO:0000313" key="2">
    <source>
        <dbReference type="Proteomes" id="UP001500420"/>
    </source>
</evidence>
<keyword evidence="2" id="KW-1185">Reference proteome</keyword>
<reference evidence="1 2" key="1">
    <citation type="journal article" date="2019" name="Int. J. Syst. Evol. Microbiol.">
        <title>The Global Catalogue of Microorganisms (GCM) 10K type strain sequencing project: providing services to taxonomists for standard genome sequencing and annotation.</title>
        <authorList>
            <consortium name="The Broad Institute Genomics Platform"/>
            <consortium name="The Broad Institute Genome Sequencing Center for Infectious Disease"/>
            <person name="Wu L."/>
            <person name="Ma J."/>
        </authorList>
    </citation>
    <scope>NUCLEOTIDE SEQUENCE [LARGE SCALE GENOMIC DNA]</scope>
    <source>
        <strain evidence="1 2">JCM 16328</strain>
    </source>
</reference>